<sequence length="140" mass="16303">MLLKDSSKYSVAYRICGWKQKRELFQQSKICIMQIIASSLASVVFCTSTIRIYHFNPCIKAHGTWMVPGSTTVEYTRLFLYPFVLFIVQFWSESRTQGAKDHESTHVKRISRVMCCRNKPKLGFSKFALVVLPNMKRIRL</sequence>
<accession>A0A0A9DG46</accession>
<organism evidence="2">
    <name type="scientific">Arundo donax</name>
    <name type="common">Giant reed</name>
    <name type="synonym">Donax arundinaceus</name>
    <dbReference type="NCBI Taxonomy" id="35708"/>
    <lineage>
        <taxon>Eukaryota</taxon>
        <taxon>Viridiplantae</taxon>
        <taxon>Streptophyta</taxon>
        <taxon>Embryophyta</taxon>
        <taxon>Tracheophyta</taxon>
        <taxon>Spermatophyta</taxon>
        <taxon>Magnoliopsida</taxon>
        <taxon>Liliopsida</taxon>
        <taxon>Poales</taxon>
        <taxon>Poaceae</taxon>
        <taxon>PACMAD clade</taxon>
        <taxon>Arundinoideae</taxon>
        <taxon>Arundineae</taxon>
        <taxon>Arundo</taxon>
    </lineage>
</organism>
<dbReference type="EMBL" id="GBRH01212267">
    <property type="protein sequence ID" value="JAD85628.1"/>
    <property type="molecule type" value="Transcribed_RNA"/>
</dbReference>
<reference evidence="2" key="2">
    <citation type="journal article" date="2015" name="Data Brief">
        <title>Shoot transcriptome of the giant reed, Arundo donax.</title>
        <authorList>
            <person name="Barrero R.A."/>
            <person name="Guerrero F.D."/>
            <person name="Moolhuijzen P."/>
            <person name="Goolsby J.A."/>
            <person name="Tidwell J."/>
            <person name="Bellgard S.E."/>
            <person name="Bellgard M.I."/>
        </authorList>
    </citation>
    <scope>NUCLEOTIDE SEQUENCE</scope>
    <source>
        <tissue evidence="2">Shoot tissue taken approximately 20 cm above the soil surface</tissue>
    </source>
</reference>
<keyword evidence="1" id="KW-0472">Membrane</keyword>
<proteinExistence type="predicted"/>
<reference evidence="2" key="1">
    <citation type="submission" date="2014-09" db="EMBL/GenBank/DDBJ databases">
        <authorList>
            <person name="Magalhaes I.L.F."/>
            <person name="Oliveira U."/>
            <person name="Santos F.R."/>
            <person name="Vidigal T.H.D.A."/>
            <person name="Brescovit A.D."/>
            <person name="Santos A.J."/>
        </authorList>
    </citation>
    <scope>NUCLEOTIDE SEQUENCE</scope>
    <source>
        <tissue evidence="2">Shoot tissue taken approximately 20 cm above the soil surface</tissue>
    </source>
</reference>
<feature type="transmembrane region" description="Helical" evidence="1">
    <location>
        <begin position="30"/>
        <end position="55"/>
    </location>
</feature>
<evidence type="ECO:0000256" key="1">
    <source>
        <dbReference type="SAM" id="Phobius"/>
    </source>
</evidence>
<protein>
    <submittedName>
        <fullName evidence="2">Uncharacterized protein</fullName>
    </submittedName>
</protein>
<keyword evidence="1" id="KW-0812">Transmembrane</keyword>
<keyword evidence="1" id="KW-1133">Transmembrane helix</keyword>
<feature type="transmembrane region" description="Helical" evidence="1">
    <location>
        <begin position="75"/>
        <end position="92"/>
    </location>
</feature>
<evidence type="ECO:0000313" key="2">
    <source>
        <dbReference type="EMBL" id="JAD85628.1"/>
    </source>
</evidence>
<name>A0A0A9DG46_ARUDO</name>
<dbReference type="AlphaFoldDB" id="A0A0A9DG46"/>